<dbReference type="EMBL" id="KZ826131">
    <property type="protein sequence ID" value="PYH88072.1"/>
    <property type="molecule type" value="Genomic_DNA"/>
</dbReference>
<name>A0A319EAG1_9EURO</name>
<protein>
    <submittedName>
        <fullName evidence="1">Uncharacterized protein</fullName>
    </submittedName>
</protein>
<organism evidence="1 2">
    <name type="scientific">Aspergillus ellipticus CBS 707.79</name>
    <dbReference type="NCBI Taxonomy" id="1448320"/>
    <lineage>
        <taxon>Eukaryota</taxon>
        <taxon>Fungi</taxon>
        <taxon>Dikarya</taxon>
        <taxon>Ascomycota</taxon>
        <taxon>Pezizomycotina</taxon>
        <taxon>Eurotiomycetes</taxon>
        <taxon>Eurotiomycetidae</taxon>
        <taxon>Eurotiales</taxon>
        <taxon>Aspergillaceae</taxon>
        <taxon>Aspergillus</taxon>
        <taxon>Aspergillus subgen. Circumdati</taxon>
    </lineage>
</organism>
<dbReference type="VEuPathDB" id="FungiDB:BO71DRAFT_454298"/>
<reference evidence="1 2" key="1">
    <citation type="submission" date="2018-02" db="EMBL/GenBank/DDBJ databases">
        <title>The genomes of Aspergillus section Nigri reveals drivers in fungal speciation.</title>
        <authorList>
            <consortium name="DOE Joint Genome Institute"/>
            <person name="Vesth T.C."/>
            <person name="Nybo J."/>
            <person name="Theobald S."/>
            <person name="Brandl J."/>
            <person name="Frisvad J.C."/>
            <person name="Nielsen K.F."/>
            <person name="Lyhne E.K."/>
            <person name="Kogle M.E."/>
            <person name="Kuo A."/>
            <person name="Riley R."/>
            <person name="Clum A."/>
            <person name="Nolan M."/>
            <person name="Lipzen A."/>
            <person name="Salamov A."/>
            <person name="Henrissat B."/>
            <person name="Wiebenga A."/>
            <person name="De vries R.P."/>
            <person name="Grigoriev I.V."/>
            <person name="Mortensen U.H."/>
            <person name="Andersen M.R."/>
            <person name="Baker S.E."/>
        </authorList>
    </citation>
    <scope>NUCLEOTIDE SEQUENCE [LARGE SCALE GENOMIC DNA]</scope>
    <source>
        <strain evidence="1 2">CBS 707.79</strain>
    </source>
</reference>
<keyword evidence="2" id="KW-1185">Reference proteome</keyword>
<dbReference type="OrthoDB" id="5153231at2759"/>
<evidence type="ECO:0000313" key="2">
    <source>
        <dbReference type="Proteomes" id="UP000247810"/>
    </source>
</evidence>
<dbReference type="Proteomes" id="UP000247810">
    <property type="component" value="Unassembled WGS sequence"/>
</dbReference>
<dbReference type="STRING" id="1448320.A0A319EAG1"/>
<evidence type="ECO:0000313" key="1">
    <source>
        <dbReference type="EMBL" id="PYH88072.1"/>
    </source>
</evidence>
<gene>
    <name evidence="1" type="ORF">BO71DRAFT_454298</name>
</gene>
<proteinExistence type="predicted"/>
<accession>A0A319EAG1</accession>
<dbReference type="AlphaFoldDB" id="A0A319EAG1"/>
<sequence length="169" mass="19406">MQQRMANTQKHWIYFPLNRHEYVKAAWIWKCRICRGPASNPILVLQSSLGRTITFGPQFPARIIDQHEYISEFGVTCNDPNDAVGPLEPSPPMDTRLDPPAIPPRRGSIASTWYMNKASLDGLVKVQVRWDHDLTQETLRPMYLETSVTDGREYIKDIRSGVHDNDTEL</sequence>